<keyword evidence="1" id="KW-0812">Transmembrane</keyword>
<evidence type="ECO:0000313" key="3">
    <source>
        <dbReference type="Proteomes" id="UP001596020"/>
    </source>
</evidence>
<dbReference type="Proteomes" id="UP001596020">
    <property type="component" value="Unassembled WGS sequence"/>
</dbReference>
<evidence type="ECO:0000256" key="1">
    <source>
        <dbReference type="SAM" id="Phobius"/>
    </source>
</evidence>
<proteinExistence type="predicted"/>
<dbReference type="EMBL" id="JBHSGO010000211">
    <property type="protein sequence ID" value="MFC4666650.1"/>
    <property type="molecule type" value="Genomic_DNA"/>
</dbReference>
<dbReference type="InterPro" id="IPR025635">
    <property type="entry name" value="DUF4293"/>
</dbReference>
<keyword evidence="3" id="KW-1185">Reference proteome</keyword>
<feature type="transmembrane region" description="Helical" evidence="1">
    <location>
        <begin position="81"/>
        <end position="101"/>
    </location>
</feature>
<reference evidence="3" key="1">
    <citation type="journal article" date="2019" name="Int. J. Syst. Evol. Microbiol.">
        <title>The Global Catalogue of Microorganisms (GCM) 10K type strain sequencing project: providing services to taxonomists for standard genome sequencing and annotation.</title>
        <authorList>
            <consortium name="The Broad Institute Genomics Platform"/>
            <consortium name="The Broad Institute Genome Sequencing Center for Infectious Disease"/>
            <person name="Wu L."/>
            <person name="Ma J."/>
        </authorList>
    </citation>
    <scope>NUCLEOTIDE SEQUENCE [LARGE SCALE GENOMIC DNA]</scope>
    <source>
        <strain evidence="3">CGMCC 4.7357</strain>
    </source>
</reference>
<dbReference type="Pfam" id="PF14126">
    <property type="entry name" value="DUF4293"/>
    <property type="match status" value="1"/>
</dbReference>
<sequence>MWQRIQTLWLLLAGVAMTLILFFPMGMGSASDGGYEFLTIGARKIGGGITDPTWGLFFVDLLSVLLSFVTIFLYKKRVLQIRLSVVNALVIVGMLIYYAMLTYNFLSVHNLSYGFKFWFAMPIISIVFLYLAIRNIGADEAKVRALDRLR</sequence>
<organism evidence="2 3">
    <name type="scientific">Falsiporphyromonas endometrii</name>
    <dbReference type="NCBI Taxonomy" id="1387297"/>
    <lineage>
        <taxon>Bacteria</taxon>
        <taxon>Pseudomonadati</taxon>
        <taxon>Bacteroidota</taxon>
        <taxon>Bacteroidia</taxon>
        <taxon>Bacteroidales</taxon>
        <taxon>Porphyromonadaceae</taxon>
        <taxon>Falsiporphyromonas</taxon>
    </lineage>
</organism>
<feature type="transmembrane region" description="Helical" evidence="1">
    <location>
        <begin position="113"/>
        <end position="133"/>
    </location>
</feature>
<keyword evidence="1" id="KW-1133">Transmembrane helix</keyword>
<comment type="caution">
    <text evidence="2">The sequence shown here is derived from an EMBL/GenBank/DDBJ whole genome shotgun (WGS) entry which is preliminary data.</text>
</comment>
<name>A0ABV9K9I5_9PORP</name>
<keyword evidence="1" id="KW-0472">Membrane</keyword>
<evidence type="ECO:0000313" key="2">
    <source>
        <dbReference type="EMBL" id="MFC4666650.1"/>
    </source>
</evidence>
<protein>
    <submittedName>
        <fullName evidence="2">DUF4293 domain-containing protein</fullName>
    </submittedName>
</protein>
<dbReference type="RefSeq" id="WP_380079926.1">
    <property type="nucleotide sequence ID" value="NZ_JBHSGO010000211.1"/>
</dbReference>
<feature type="transmembrane region" description="Helical" evidence="1">
    <location>
        <begin position="54"/>
        <end position="74"/>
    </location>
</feature>
<gene>
    <name evidence="2" type="ORF">ACFO3G_08590</name>
</gene>
<accession>A0ABV9K9I5</accession>